<reference evidence="3" key="1">
    <citation type="journal article" date="2019" name="Int. J. Syst. Evol. Microbiol.">
        <title>The Global Catalogue of Microorganisms (GCM) 10K type strain sequencing project: providing services to taxonomists for standard genome sequencing and annotation.</title>
        <authorList>
            <consortium name="The Broad Institute Genomics Platform"/>
            <consortium name="The Broad Institute Genome Sequencing Center for Infectious Disease"/>
            <person name="Wu L."/>
            <person name="Ma J."/>
        </authorList>
    </citation>
    <scope>NUCLEOTIDE SEQUENCE [LARGE SCALE GENOMIC DNA]</scope>
    <source>
        <strain evidence="3">CGMCC 4.7289</strain>
    </source>
</reference>
<evidence type="ECO:0000313" key="2">
    <source>
        <dbReference type="EMBL" id="MFC4136604.1"/>
    </source>
</evidence>
<dbReference type="NCBIfam" id="NF046120">
    <property type="entry name" value="lipo_SCO0607"/>
    <property type="match status" value="1"/>
</dbReference>
<dbReference type="InterPro" id="IPR058119">
    <property type="entry name" value="SCO0607-like"/>
</dbReference>
<dbReference type="Proteomes" id="UP001595816">
    <property type="component" value="Unassembled WGS sequence"/>
</dbReference>
<dbReference type="EMBL" id="JBHSAY010000033">
    <property type="protein sequence ID" value="MFC4136604.1"/>
    <property type="molecule type" value="Genomic_DNA"/>
</dbReference>
<comment type="caution">
    <text evidence="2">The sequence shown here is derived from an EMBL/GenBank/DDBJ whole genome shotgun (WGS) entry which is preliminary data.</text>
</comment>
<gene>
    <name evidence="2" type="ORF">ACFOZ4_38865</name>
</gene>
<dbReference type="PROSITE" id="PS51257">
    <property type="entry name" value="PROKAR_LIPOPROTEIN"/>
    <property type="match status" value="1"/>
</dbReference>
<proteinExistence type="predicted"/>
<feature type="signal peptide" evidence="1">
    <location>
        <begin position="1"/>
        <end position="26"/>
    </location>
</feature>
<keyword evidence="2" id="KW-0449">Lipoprotein</keyword>
<evidence type="ECO:0000256" key="1">
    <source>
        <dbReference type="SAM" id="SignalP"/>
    </source>
</evidence>
<accession>A0ABV8M3B7</accession>
<name>A0ABV8M3B7_9ACTN</name>
<keyword evidence="1" id="KW-0732">Signal</keyword>
<keyword evidence="3" id="KW-1185">Reference proteome</keyword>
<feature type="chain" id="PRO_5046516793" evidence="1">
    <location>
        <begin position="27"/>
        <end position="93"/>
    </location>
</feature>
<sequence>MGKRSTAALTAASMAGIFLVSGCAFREAICPSDEYAVAAVHSTTGRTCVKDGQSPPAGYVRFPEGKVPKHVDDEWDRYWQDHLLDENGREVSP</sequence>
<dbReference type="RefSeq" id="WP_253760291.1">
    <property type="nucleotide sequence ID" value="NZ_JAMZDZ010000001.1"/>
</dbReference>
<organism evidence="2 3">
    <name type="scientific">Hamadaea flava</name>
    <dbReference type="NCBI Taxonomy" id="1742688"/>
    <lineage>
        <taxon>Bacteria</taxon>
        <taxon>Bacillati</taxon>
        <taxon>Actinomycetota</taxon>
        <taxon>Actinomycetes</taxon>
        <taxon>Micromonosporales</taxon>
        <taxon>Micromonosporaceae</taxon>
        <taxon>Hamadaea</taxon>
    </lineage>
</organism>
<protein>
    <submittedName>
        <fullName evidence="2">SCO0607 family lipoprotein</fullName>
    </submittedName>
</protein>
<evidence type="ECO:0000313" key="3">
    <source>
        <dbReference type="Proteomes" id="UP001595816"/>
    </source>
</evidence>